<protein>
    <submittedName>
        <fullName evidence="1">Uncharacterized protein</fullName>
    </submittedName>
</protein>
<reference evidence="1 2" key="1">
    <citation type="submission" date="2014-02" db="EMBL/GenBank/DDBJ databases">
        <authorList>
            <person name="Genoscope - CEA"/>
        </authorList>
    </citation>
    <scope>NUCLEOTIDE SEQUENCE [LARGE SCALE GENOMIC DNA]</scope>
    <source>
        <strain evidence="1 2">PCC 8005</strain>
    </source>
</reference>
<name>A0A9P1KCB0_9CYAN</name>
<dbReference type="EMBL" id="FO818640">
    <property type="protein sequence ID" value="CDM93815.1"/>
    <property type="molecule type" value="Genomic_DNA"/>
</dbReference>
<dbReference type="Proteomes" id="UP000032946">
    <property type="component" value="Chromosome"/>
</dbReference>
<organism evidence="1 2">
    <name type="scientific">Limnospira indica PCC 8005</name>
    <dbReference type="NCBI Taxonomy" id="376219"/>
    <lineage>
        <taxon>Bacteria</taxon>
        <taxon>Bacillati</taxon>
        <taxon>Cyanobacteriota</taxon>
        <taxon>Cyanophyceae</taxon>
        <taxon>Oscillatoriophycideae</taxon>
        <taxon>Oscillatoriales</taxon>
        <taxon>Sirenicapillariaceae</taxon>
        <taxon>Limnospira</taxon>
    </lineage>
</organism>
<dbReference type="AlphaFoldDB" id="A0A9P1KCB0"/>
<sequence>MAIRLIFYSTPRRRLFAPTPLTNFWRSPIMIYFIHHGYTLDFLFNTVPSRNQTSPINPGVTLALSMVVGRVENYEFLLVKIICCPFLPRCAAVDLSFKFHRL</sequence>
<keyword evidence="2" id="KW-1185">Reference proteome</keyword>
<gene>
    <name evidence="1" type="ORF">ARTHRO_11488</name>
</gene>
<accession>A0A9P1KCB0</accession>
<evidence type="ECO:0000313" key="2">
    <source>
        <dbReference type="Proteomes" id="UP000032946"/>
    </source>
</evidence>
<evidence type="ECO:0000313" key="1">
    <source>
        <dbReference type="EMBL" id="CDM93815.1"/>
    </source>
</evidence>
<proteinExistence type="predicted"/>